<keyword evidence="6 9" id="KW-1133">Transmembrane helix</keyword>
<evidence type="ECO:0000256" key="9">
    <source>
        <dbReference type="SAM" id="Phobius"/>
    </source>
</evidence>
<dbReference type="PRINTS" id="PR00019">
    <property type="entry name" value="LEURICHRPT"/>
</dbReference>
<proteinExistence type="inferred from homology"/>
<dbReference type="InterPro" id="IPR003591">
    <property type="entry name" value="Leu-rich_rpt_typical-subtyp"/>
</dbReference>
<feature type="transmembrane region" description="Helical" evidence="9">
    <location>
        <begin position="195"/>
        <end position="222"/>
    </location>
</feature>
<organism evidence="10 11">
    <name type="scientific">Linum trigynum</name>
    <dbReference type="NCBI Taxonomy" id="586398"/>
    <lineage>
        <taxon>Eukaryota</taxon>
        <taxon>Viridiplantae</taxon>
        <taxon>Streptophyta</taxon>
        <taxon>Embryophyta</taxon>
        <taxon>Tracheophyta</taxon>
        <taxon>Spermatophyta</taxon>
        <taxon>Magnoliopsida</taxon>
        <taxon>eudicotyledons</taxon>
        <taxon>Gunneridae</taxon>
        <taxon>Pentapetalae</taxon>
        <taxon>rosids</taxon>
        <taxon>fabids</taxon>
        <taxon>Malpighiales</taxon>
        <taxon>Linaceae</taxon>
        <taxon>Linum</taxon>
    </lineage>
</organism>
<dbReference type="Pfam" id="PF13855">
    <property type="entry name" value="LRR_8"/>
    <property type="match status" value="1"/>
</dbReference>
<dbReference type="Pfam" id="PF00560">
    <property type="entry name" value="LRR_1"/>
    <property type="match status" value="1"/>
</dbReference>
<dbReference type="SMART" id="SM00369">
    <property type="entry name" value="LRR_TYP"/>
    <property type="match status" value="2"/>
</dbReference>
<comment type="subcellular location">
    <subcellularLocation>
        <location evidence="1">Membrane</location>
        <topology evidence="1">Single-pass membrane protein</topology>
    </subcellularLocation>
</comment>
<dbReference type="PANTHER" id="PTHR48065:SF23">
    <property type="entry name" value="LEUCINE-RICH REPEAT-CONTAINING N-TERMINAL PLANT-TYPE DOMAIN-CONTAINING PROTEIN"/>
    <property type="match status" value="1"/>
</dbReference>
<evidence type="ECO:0000256" key="6">
    <source>
        <dbReference type="ARBA" id="ARBA00022989"/>
    </source>
</evidence>
<gene>
    <name evidence="10" type="ORF">LTRI10_LOCUS5893</name>
</gene>
<reference evidence="10 11" key="1">
    <citation type="submission" date="2024-04" db="EMBL/GenBank/DDBJ databases">
        <authorList>
            <person name="Fracassetti M."/>
        </authorList>
    </citation>
    <scope>NUCLEOTIDE SEQUENCE [LARGE SCALE GENOMIC DNA]</scope>
</reference>
<evidence type="ECO:0000256" key="4">
    <source>
        <dbReference type="ARBA" id="ARBA00022692"/>
    </source>
</evidence>
<evidence type="ECO:0000256" key="5">
    <source>
        <dbReference type="ARBA" id="ARBA00022737"/>
    </source>
</evidence>
<evidence type="ECO:0000256" key="1">
    <source>
        <dbReference type="ARBA" id="ARBA00004167"/>
    </source>
</evidence>
<dbReference type="InterPro" id="IPR032675">
    <property type="entry name" value="LRR_dom_sf"/>
</dbReference>
<evidence type="ECO:0000256" key="7">
    <source>
        <dbReference type="ARBA" id="ARBA00023136"/>
    </source>
</evidence>
<evidence type="ECO:0000313" key="10">
    <source>
        <dbReference type="EMBL" id="CAL1358335.1"/>
    </source>
</evidence>
<dbReference type="FunFam" id="3.80.10.10:FF:000111">
    <property type="entry name" value="LRR receptor-like serine/threonine-protein kinase ERECTA"/>
    <property type="match status" value="1"/>
</dbReference>
<dbReference type="EMBL" id="OZ034813">
    <property type="protein sequence ID" value="CAL1358335.1"/>
    <property type="molecule type" value="Genomic_DNA"/>
</dbReference>
<dbReference type="Proteomes" id="UP001497516">
    <property type="component" value="Chromosome 1"/>
</dbReference>
<keyword evidence="5" id="KW-0677">Repeat</keyword>
<dbReference type="AlphaFoldDB" id="A0AAV2CPU3"/>
<name>A0AAV2CPU3_9ROSI</name>
<dbReference type="GO" id="GO:0016020">
    <property type="term" value="C:membrane"/>
    <property type="evidence" value="ECO:0007669"/>
    <property type="project" value="UniProtKB-SubCell"/>
</dbReference>
<accession>A0AAV2CPU3</accession>
<keyword evidence="11" id="KW-1185">Reference proteome</keyword>
<evidence type="ECO:0000256" key="3">
    <source>
        <dbReference type="ARBA" id="ARBA00022614"/>
    </source>
</evidence>
<protein>
    <submittedName>
        <fullName evidence="10">Uncharacterized protein</fullName>
    </submittedName>
</protein>
<keyword evidence="3" id="KW-0433">Leucine-rich repeat</keyword>
<evidence type="ECO:0000313" key="11">
    <source>
        <dbReference type="Proteomes" id="UP001497516"/>
    </source>
</evidence>
<keyword evidence="4 9" id="KW-0812">Transmembrane</keyword>
<evidence type="ECO:0000256" key="2">
    <source>
        <dbReference type="ARBA" id="ARBA00009592"/>
    </source>
</evidence>
<keyword evidence="8" id="KW-0325">Glycoprotein</keyword>
<keyword evidence="7 9" id="KW-0472">Membrane</keyword>
<comment type="similarity">
    <text evidence="2">Belongs to the RLP family.</text>
</comment>
<sequence>MTVAPNDLSMMESNMNVSSAYFYDDMIRFASISWLEVFWKTHHQGLPNKHLGLYTFLDLSNNQLSGAIPKSLGNLRSLKVLNLSHNSLSSRIPASFGNMKELESLDLSRNHLSGEIPGSLGTLLQITNLQLSDNNLSGRIPAGPQMDRMNDPNSYANNDAGLCGIQIAKPCDDTPPPATQEAAPRGGLENEEGFWFSWMTAGIGYGTGFFTTVLGVYGFGYFHRIPELRRRRRMMRRRAIRF</sequence>
<evidence type="ECO:0000256" key="8">
    <source>
        <dbReference type="ARBA" id="ARBA00023180"/>
    </source>
</evidence>
<dbReference type="PANTHER" id="PTHR48065">
    <property type="entry name" value="OS10G0469600 PROTEIN"/>
    <property type="match status" value="1"/>
</dbReference>
<dbReference type="SUPFAM" id="SSF52058">
    <property type="entry name" value="L domain-like"/>
    <property type="match status" value="1"/>
</dbReference>
<dbReference type="Gene3D" id="3.80.10.10">
    <property type="entry name" value="Ribonuclease Inhibitor"/>
    <property type="match status" value="1"/>
</dbReference>
<dbReference type="InterPro" id="IPR001611">
    <property type="entry name" value="Leu-rich_rpt"/>
</dbReference>